<accession>A0A8C6TK20</accession>
<dbReference type="Pfam" id="PF25600">
    <property type="entry name" value="TRIM_CC"/>
    <property type="match status" value="1"/>
</dbReference>
<dbReference type="Pfam" id="PF00622">
    <property type="entry name" value="SPRY"/>
    <property type="match status" value="1"/>
</dbReference>
<dbReference type="SMART" id="SM00184">
    <property type="entry name" value="RING"/>
    <property type="match status" value="1"/>
</dbReference>
<dbReference type="FunFam" id="2.60.120.920:FF:000004">
    <property type="entry name" value="Butyrophilin subfamily 1 member A1"/>
    <property type="match status" value="1"/>
</dbReference>
<dbReference type="GO" id="GO:0008270">
    <property type="term" value="F:zinc ion binding"/>
    <property type="evidence" value="ECO:0007669"/>
    <property type="project" value="UniProtKB-KW"/>
</dbReference>
<proteinExistence type="predicted"/>
<dbReference type="SUPFAM" id="SSF57850">
    <property type="entry name" value="RING/U-box"/>
    <property type="match status" value="1"/>
</dbReference>
<dbReference type="InterPro" id="IPR017907">
    <property type="entry name" value="Znf_RING_CS"/>
</dbReference>
<dbReference type="CDD" id="cd13733">
    <property type="entry name" value="SPRY_PRY_C-I_1"/>
    <property type="match status" value="1"/>
</dbReference>
<dbReference type="InterPro" id="IPR003877">
    <property type="entry name" value="SPRY_dom"/>
</dbReference>
<dbReference type="PRINTS" id="PR01407">
    <property type="entry name" value="BUTYPHLNCDUF"/>
</dbReference>
<dbReference type="PANTHER" id="PTHR24103">
    <property type="entry name" value="E3 UBIQUITIN-PROTEIN LIGASE TRIM"/>
    <property type="match status" value="1"/>
</dbReference>
<keyword evidence="3" id="KW-0862">Zinc</keyword>
<evidence type="ECO:0000313" key="8">
    <source>
        <dbReference type="Proteomes" id="UP000694523"/>
    </source>
</evidence>
<dbReference type="SUPFAM" id="SSF49899">
    <property type="entry name" value="Concanavalin A-like lectins/glucanases"/>
    <property type="match status" value="1"/>
</dbReference>
<evidence type="ECO:0000259" key="5">
    <source>
        <dbReference type="PROSITE" id="PS50089"/>
    </source>
</evidence>
<evidence type="ECO:0000256" key="1">
    <source>
        <dbReference type="ARBA" id="ARBA00022723"/>
    </source>
</evidence>
<evidence type="ECO:0000256" key="4">
    <source>
        <dbReference type="PROSITE-ProRule" id="PRU00175"/>
    </source>
</evidence>
<dbReference type="Gene3D" id="3.30.40.10">
    <property type="entry name" value="Zinc/RING finger domain, C3HC4 (zinc finger)"/>
    <property type="match status" value="1"/>
</dbReference>
<dbReference type="InterPro" id="IPR027370">
    <property type="entry name" value="Znf-RING_euk"/>
</dbReference>
<dbReference type="InterPro" id="IPR058030">
    <property type="entry name" value="TRIM8/14/16/25/29/45/65_CC"/>
</dbReference>
<evidence type="ECO:0000313" key="7">
    <source>
        <dbReference type="Ensembl" id="ENSNMLP00000023256.1"/>
    </source>
</evidence>
<feature type="domain" description="B30.2/SPRY" evidence="6">
    <location>
        <begin position="213"/>
        <end position="406"/>
    </location>
</feature>
<dbReference type="SMART" id="SM00589">
    <property type="entry name" value="PRY"/>
    <property type="match status" value="1"/>
</dbReference>
<dbReference type="InterPro" id="IPR001841">
    <property type="entry name" value="Znf_RING"/>
</dbReference>
<evidence type="ECO:0000256" key="3">
    <source>
        <dbReference type="ARBA" id="ARBA00022833"/>
    </source>
</evidence>
<organism evidence="7 8">
    <name type="scientific">Neogobius melanostomus</name>
    <name type="common">round goby</name>
    <dbReference type="NCBI Taxonomy" id="47308"/>
    <lineage>
        <taxon>Eukaryota</taxon>
        <taxon>Metazoa</taxon>
        <taxon>Chordata</taxon>
        <taxon>Craniata</taxon>
        <taxon>Vertebrata</taxon>
        <taxon>Euteleostomi</taxon>
        <taxon>Actinopterygii</taxon>
        <taxon>Neopterygii</taxon>
        <taxon>Teleostei</taxon>
        <taxon>Neoteleostei</taxon>
        <taxon>Acanthomorphata</taxon>
        <taxon>Gobiaria</taxon>
        <taxon>Gobiiformes</taxon>
        <taxon>Gobioidei</taxon>
        <taxon>Gobiidae</taxon>
        <taxon>Benthophilinae</taxon>
        <taxon>Neogobiini</taxon>
        <taxon>Neogobius</taxon>
    </lineage>
</organism>
<dbReference type="Gene3D" id="2.60.120.920">
    <property type="match status" value="1"/>
</dbReference>
<keyword evidence="8" id="KW-1185">Reference proteome</keyword>
<sequence>MRTPVLISEDQFLCSICLDLFTEPVSTPCGHNFCRRCLSHHWDTSAPCRCPLCKELFHIRPELRVNTLLSGLVSQFKQEAGSRSLQQQSRHMVEQRRQKIQELQSSVQLSQRAVDREKSTGLQAFSALIESVQRSRERFIQELQEKHRHIQTQAEALIQQLKQEICELGHFLQHCPALPPTGLKDWSSVRLKLETFEGTAARALTELRETLTDEVDKELQAKLKRVQQFTVDLTLDPGTAHVKLSVSNDLKQVYESTRRMFRDSPQRFLWRNILTKQSFSSGRFYFEVQVKDKTMWTLGVAKESVERRNNQNSLTSKYGYWCLDMTNIEEYFRAPQKVGVFVDYDEGLVSFYDADTADLIYSFTDCSFREKLFPFLNPCYCDSGENSAPLILTAVKKCSLSLARPS</sequence>
<keyword evidence="1" id="KW-0479">Metal-binding</keyword>
<reference evidence="7" key="1">
    <citation type="submission" date="2025-08" db="UniProtKB">
        <authorList>
            <consortium name="Ensembl"/>
        </authorList>
    </citation>
    <scope>IDENTIFICATION</scope>
</reference>
<reference evidence="7" key="2">
    <citation type="submission" date="2025-09" db="UniProtKB">
        <authorList>
            <consortium name="Ensembl"/>
        </authorList>
    </citation>
    <scope>IDENTIFICATION</scope>
</reference>
<dbReference type="PROSITE" id="PS00518">
    <property type="entry name" value="ZF_RING_1"/>
    <property type="match status" value="1"/>
</dbReference>
<dbReference type="InterPro" id="IPR003879">
    <property type="entry name" value="Butyrophylin_SPRY"/>
</dbReference>
<dbReference type="InterPro" id="IPR001870">
    <property type="entry name" value="B30.2/SPRY"/>
</dbReference>
<dbReference type="InterPro" id="IPR013320">
    <property type="entry name" value="ConA-like_dom_sf"/>
</dbReference>
<dbReference type="Ensembl" id="ENSNMLT00000026027.1">
    <property type="protein sequence ID" value="ENSNMLP00000023256.1"/>
    <property type="gene ID" value="ENSNMLG00000014986.1"/>
</dbReference>
<evidence type="ECO:0000259" key="6">
    <source>
        <dbReference type="PROSITE" id="PS50188"/>
    </source>
</evidence>
<dbReference type="InterPro" id="IPR050143">
    <property type="entry name" value="TRIM/RBCC"/>
</dbReference>
<feature type="domain" description="RING-type" evidence="5">
    <location>
        <begin position="14"/>
        <end position="54"/>
    </location>
</feature>
<dbReference type="SMART" id="SM00449">
    <property type="entry name" value="SPRY"/>
    <property type="match status" value="1"/>
</dbReference>
<protein>
    <submittedName>
        <fullName evidence="7">Uncharacterized protein</fullName>
    </submittedName>
</protein>
<dbReference type="InterPro" id="IPR006574">
    <property type="entry name" value="PRY"/>
</dbReference>
<dbReference type="PROSITE" id="PS50089">
    <property type="entry name" value="ZF_RING_2"/>
    <property type="match status" value="1"/>
</dbReference>
<dbReference type="AlphaFoldDB" id="A0A8C6TK20"/>
<dbReference type="Pfam" id="PF13445">
    <property type="entry name" value="zf-RING_UBOX"/>
    <property type="match status" value="1"/>
</dbReference>
<evidence type="ECO:0000256" key="2">
    <source>
        <dbReference type="ARBA" id="ARBA00022771"/>
    </source>
</evidence>
<dbReference type="Proteomes" id="UP000694523">
    <property type="component" value="Unplaced"/>
</dbReference>
<keyword evidence="2 4" id="KW-0863">Zinc-finger</keyword>
<name>A0A8C6TK20_9GOBI</name>
<dbReference type="PROSITE" id="PS50188">
    <property type="entry name" value="B302_SPRY"/>
    <property type="match status" value="1"/>
</dbReference>
<dbReference type="InterPro" id="IPR043136">
    <property type="entry name" value="B30.2/SPRY_sf"/>
</dbReference>
<dbReference type="Pfam" id="PF13765">
    <property type="entry name" value="PRY"/>
    <property type="match status" value="1"/>
</dbReference>
<dbReference type="InterPro" id="IPR013083">
    <property type="entry name" value="Znf_RING/FYVE/PHD"/>
</dbReference>